<keyword evidence="5 11" id="KW-0812">Transmembrane</keyword>
<evidence type="ECO:0000256" key="3">
    <source>
        <dbReference type="ARBA" id="ARBA00022452"/>
    </source>
</evidence>
<keyword evidence="7" id="KW-0406">Ion transport</keyword>
<evidence type="ECO:0000256" key="10">
    <source>
        <dbReference type="ARBA" id="ARBA00023237"/>
    </source>
</evidence>
<evidence type="ECO:0000256" key="13">
    <source>
        <dbReference type="SAM" id="SignalP"/>
    </source>
</evidence>
<dbReference type="InterPro" id="IPR036942">
    <property type="entry name" value="Beta-barrel_TonB_sf"/>
</dbReference>
<dbReference type="GO" id="GO:0006826">
    <property type="term" value="P:iron ion transport"/>
    <property type="evidence" value="ECO:0007669"/>
    <property type="project" value="UniProtKB-KW"/>
</dbReference>
<dbReference type="InterPro" id="IPR000531">
    <property type="entry name" value="Beta-barrel_TonB"/>
</dbReference>
<protein>
    <submittedName>
        <fullName evidence="16">TonB-dependent receptor</fullName>
    </submittedName>
</protein>
<keyword evidence="4" id="KW-0410">Iron transport</keyword>
<dbReference type="Gene3D" id="2.40.170.20">
    <property type="entry name" value="TonB-dependent receptor, beta-barrel domain"/>
    <property type="match status" value="1"/>
</dbReference>
<evidence type="ECO:0000256" key="11">
    <source>
        <dbReference type="PROSITE-ProRule" id="PRU01360"/>
    </source>
</evidence>
<accession>A0A975HFG7</accession>
<dbReference type="Pfam" id="PF07715">
    <property type="entry name" value="Plug"/>
    <property type="match status" value="1"/>
</dbReference>
<keyword evidence="8 12" id="KW-0798">TonB box</keyword>
<evidence type="ECO:0000256" key="1">
    <source>
        <dbReference type="ARBA" id="ARBA00004571"/>
    </source>
</evidence>
<comment type="subcellular location">
    <subcellularLocation>
        <location evidence="1 11">Cell outer membrane</location>
        <topology evidence="1 11">Multi-pass membrane protein</topology>
    </subcellularLocation>
</comment>
<dbReference type="InterPro" id="IPR012910">
    <property type="entry name" value="Plug_dom"/>
</dbReference>
<dbReference type="SUPFAM" id="SSF56935">
    <property type="entry name" value="Porins"/>
    <property type="match status" value="1"/>
</dbReference>
<dbReference type="Proteomes" id="UP000664914">
    <property type="component" value="Chromosome"/>
</dbReference>
<reference evidence="16" key="1">
    <citation type="submission" date="2020-07" db="EMBL/GenBank/DDBJ databases">
        <authorList>
            <person name="Camacho E."/>
        </authorList>
    </citation>
    <scope>NUCLEOTIDE SEQUENCE</scope>
    <source>
        <strain evidence="16">MPO218</strain>
    </source>
</reference>
<evidence type="ECO:0000256" key="12">
    <source>
        <dbReference type="RuleBase" id="RU003357"/>
    </source>
</evidence>
<dbReference type="AlphaFoldDB" id="A0A975HFG7"/>
<evidence type="ECO:0000256" key="4">
    <source>
        <dbReference type="ARBA" id="ARBA00022496"/>
    </source>
</evidence>
<evidence type="ECO:0000313" key="17">
    <source>
        <dbReference type="Proteomes" id="UP000664914"/>
    </source>
</evidence>
<keyword evidence="9 11" id="KW-0472">Membrane</keyword>
<dbReference type="RefSeq" id="WP_208633770.1">
    <property type="nucleotide sequence ID" value="NZ_CP059319.1"/>
</dbReference>
<keyword evidence="3 11" id="KW-1134">Transmembrane beta strand</keyword>
<dbReference type="GO" id="GO:0009279">
    <property type="term" value="C:cell outer membrane"/>
    <property type="evidence" value="ECO:0007669"/>
    <property type="project" value="UniProtKB-SubCell"/>
</dbReference>
<name>A0A975HFG7_9SPHN</name>
<feature type="signal peptide" evidence="13">
    <location>
        <begin position="1"/>
        <end position="24"/>
    </location>
</feature>
<dbReference type="PROSITE" id="PS52016">
    <property type="entry name" value="TONB_DEPENDENT_REC_3"/>
    <property type="match status" value="1"/>
</dbReference>
<keyword evidence="16" id="KW-0675">Receptor</keyword>
<dbReference type="InterPro" id="IPR039426">
    <property type="entry name" value="TonB-dep_rcpt-like"/>
</dbReference>
<evidence type="ECO:0000256" key="7">
    <source>
        <dbReference type="ARBA" id="ARBA00023065"/>
    </source>
</evidence>
<evidence type="ECO:0000256" key="6">
    <source>
        <dbReference type="ARBA" id="ARBA00023004"/>
    </source>
</evidence>
<evidence type="ECO:0000256" key="8">
    <source>
        <dbReference type="ARBA" id="ARBA00023077"/>
    </source>
</evidence>
<dbReference type="EMBL" id="CP059319">
    <property type="protein sequence ID" value="QTH23385.1"/>
    <property type="molecule type" value="Genomic_DNA"/>
</dbReference>
<proteinExistence type="inferred from homology"/>
<dbReference type="Pfam" id="PF00593">
    <property type="entry name" value="TonB_dep_Rec_b-barrel"/>
    <property type="match status" value="1"/>
</dbReference>
<feature type="domain" description="TonB-dependent receptor-like beta-barrel" evidence="14">
    <location>
        <begin position="289"/>
        <end position="683"/>
    </location>
</feature>
<dbReference type="PANTHER" id="PTHR32552:SF81">
    <property type="entry name" value="TONB-DEPENDENT OUTER MEMBRANE RECEPTOR"/>
    <property type="match status" value="1"/>
</dbReference>
<evidence type="ECO:0000256" key="9">
    <source>
        <dbReference type="ARBA" id="ARBA00023136"/>
    </source>
</evidence>
<evidence type="ECO:0000313" key="16">
    <source>
        <dbReference type="EMBL" id="QTH23385.1"/>
    </source>
</evidence>
<keyword evidence="13" id="KW-0732">Signal</keyword>
<keyword evidence="2 11" id="KW-0813">Transport</keyword>
<feature type="chain" id="PRO_5037317000" evidence="13">
    <location>
        <begin position="25"/>
        <end position="717"/>
    </location>
</feature>
<evidence type="ECO:0000259" key="15">
    <source>
        <dbReference type="Pfam" id="PF07715"/>
    </source>
</evidence>
<feature type="domain" description="TonB-dependent receptor plug" evidence="15">
    <location>
        <begin position="55"/>
        <end position="160"/>
    </location>
</feature>
<evidence type="ECO:0000256" key="2">
    <source>
        <dbReference type="ARBA" id="ARBA00022448"/>
    </source>
</evidence>
<reference evidence="16" key="2">
    <citation type="submission" date="2021-04" db="EMBL/GenBank/DDBJ databases">
        <title>Isolation and genomic analysis of the ibuprofen-degrading bacterium Sphingomonas strain MPO218.</title>
        <authorList>
            <person name="Aulestia M."/>
            <person name="Flores A."/>
            <person name="Mangas E.L."/>
            <person name="Perez-Pulido A.J."/>
            <person name="Santero E."/>
            <person name="Camacho E.M."/>
        </authorList>
    </citation>
    <scope>NUCLEOTIDE SEQUENCE</scope>
    <source>
        <strain evidence="16">MPO218</strain>
    </source>
</reference>
<keyword evidence="6" id="KW-0408">Iron</keyword>
<gene>
    <name evidence="16" type="ORF">HRJ34_07755</name>
</gene>
<dbReference type="PANTHER" id="PTHR32552">
    <property type="entry name" value="FERRICHROME IRON RECEPTOR-RELATED"/>
    <property type="match status" value="1"/>
</dbReference>
<organism evidence="16 17">
    <name type="scientific">Rhizorhabdus wittichii</name>
    <dbReference type="NCBI Taxonomy" id="160791"/>
    <lineage>
        <taxon>Bacteria</taxon>
        <taxon>Pseudomonadati</taxon>
        <taxon>Pseudomonadota</taxon>
        <taxon>Alphaproteobacteria</taxon>
        <taxon>Sphingomonadales</taxon>
        <taxon>Sphingomonadaceae</taxon>
        <taxon>Rhizorhabdus</taxon>
    </lineage>
</organism>
<dbReference type="CDD" id="cd01347">
    <property type="entry name" value="ligand_gated_channel"/>
    <property type="match status" value="1"/>
</dbReference>
<sequence length="717" mass="77599">MITKTMLSLSVAAGALFAAAPAFAQADVPQAAAETADQGGFGDIIVTAQRREQRLQDVPVSVTALTGEQLTGQGVTSTHDIAQSITGMTITESGGYVQPFIRGVGSTVTNLGEPGSAAFYIDGVYMPTVNGQLYQLANVESIQVLKGPQGTLFGRNANTGAIIITTKQPQFTPAGSFSASYGNYNSFIGSGFVTGPVSDTIAVSLAGNYDRHDGWFKNRNPANGLGKRVGDSKRWTIRGNVLIKASDNLDITLSGDAMDINDASPIIIQPIDRYQGYVPGALLPTGPYDYIGNEKVGYKVEQQGASGKLDWDLGGVKLVSTTAWRHYENHSLDYDSDTTPFRYSQINNNDVGNNFTQEILLNSDNKSNFSWVLGGFYLRQNGKLDPLYVLSGTTLTTIAVKQITDAYAVFADGTLTLGRFDLTGGIRYSYEKKVITGSLNGIQRLDHVKASWDSFTPRAVLAYHPTDDMMFYGSFSKGFKSGAFNANALSPVPIDPEKVDAYEIGGKLTLGRGFTVNVAGFHYKTKDLQVQALNPITNLIELRNAASVKSDGVDLDVVFAPTRKWSIKFGASYLKAKFSKFTNAQVFLPVPGGDGRNASAIVDVTGKRNVRSPDWTLNWAVDYTIDLPGGGTLVPSGNVYYSSKFYWTVDNRISEPQHVVINASLTWNLPGDRFSVTAFGRNITDELRFRNVSASAQADRRAADEPALYGVRASYKF</sequence>
<comment type="similarity">
    <text evidence="11 12">Belongs to the TonB-dependent receptor family.</text>
</comment>
<evidence type="ECO:0000256" key="5">
    <source>
        <dbReference type="ARBA" id="ARBA00022692"/>
    </source>
</evidence>
<keyword evidence="10 11" id="KW-0998">Cell outer membrane</keyword>
<evidence type="ECO:0000259" key="14">
    <source>
        <dbReference type="Pfam" id="PF00593"/>
    </source>
</evidence>